<dbReference type="AlphaFoldDB" id="A0A427XT23"/>
<dbReference type="InterPro" id="IPR010987">
    <property type="entry name" value="Glutathione-S-Trfase_C-like"/>
</dbReference>
<dbReference type="Gene3D" id="1.20.1050.10">
    <property type="match status" value="1"/>
</dbReference>
<name>A0A427XT23_9TREE</name>
<dbReference type="InterPro" id="IPR050983">
    <property type="entry name" value="GST_Omega/HSP26"/>
</dbReference>
<dbReference type="Pfam" id="PF13410">
    <property type="entry name" value="GST_C_2"/>
    <property type="match status" value="1"/>
</dbReference>
<evidence type="ECO:0000259" key="1">
    <source>
        <dbReference type="PROSITE" id="PS50405"/>
    </source>
</evidence>
<dbReference type="PANTHER" id="PTHR43968">
    <property type="match status" value="1"/>
</dbReference>
<organism evidence="2 3">
    <name type="scientific">Apiotrichum porosum</name>
    <dbReference type="NCBI Taxonomy" id="105984"/>
    <lineage>
        <taxon>Eukaryota</taxon>
        <taxon>Fungi</taxon>
        <taxon>Dikarya</taxon>
        <taxon>Basidiomycota</taxon>
        <taxon>Agaricomycotina</taxon>
        <taxon>Tremellomycetes</taxon>
        <taxon>Trichosporonales</taxon>
        <taxon>Trichosporonaceae</taxon>
        <taxon>Apiotrichum</taxon>
    </lineage>
</organism>
<dbReference type="GO" id="GO:0005737">
    <property type="term" value="C:cytoplasm"/>
    <property type="evidence" value="ECO:0007669"/>
    <property type="project" value="TreeGrafter"/>
</dbReference>
<dbReference type="InterPro" id="IPR036282">
    <property type="entry name" value="Glutathione-S-Trfase_C_sf"/>
</dbReference>
<accession>A0A427XT23</accession>
<dbReference type="RefSeq" id="XP_028476420.1">
    <property type="nucleotide sequence ID" value="XM_028623487.1"/>
</dbReference>
<proteinExistence type="predicted"/>
<dbReference type="SUPFAM" id="SSF47616">
    <property type="entry name" value="GST C-terminal domain-like"/>
    <property type="match status" value="1"/>
</dbReference>
<evidence type="ECO:0000313" key="3">
    <source>
        <dbReference type="Proteomes" id="UP000279236"/>
    </source>
</evidence>
<dbReference type="Pfam" id="PF13409">
    <property type="entry name" value="GST_N_2"/>
    <property type="match status" value="1"/>
</dbReference>
<dbReference type="STRING" id="105984.A0A427XT23"/>
<dbReference type="SUPFAM" id="SSF52833">
    <property type="entry name" value="Thioredoxin-like"/>
    <property type="match status" value="1"/>
</dbReference>
<dbReference type="InterPro" id="IPR036249">
    <property type="entry name" value="Thioredoxin-like_sf"/>
</dbReference>
<protein>
    <recommendedName>
        <fullName evidence="1">GST C-terminal domain-containing protein</fullName>
    </recommendedName>
</protein>
<dbReference type="GeneID" id="39592707"/>
<gene>
    <name evidence="2" type="ORF">EHS24_008164</name>
</gene>
<dbReference type="Gene3D" id="3.40.30.10">
    <property type="entry name" value="Glutaredoxin"/>
    <property type="match status" value="1"/>
</dbReference>
<keyword evidence="3" id="KW-1185">Reference proteome</keyword>
<reference evidence="2 3" key="1">
    <citation type="submission" date="2018-11" db="EMBL/GenBank/DDBJ databases">
        <title>Genome sequence of Apiotrichum porosum DSM 27194.</title>
        <authorList>
            <person name="Aliyu H."/>
            <person name="Gorte O."/>
            <person name="Ochsenreither K."/>
        </authorList>
    </citation>
    <scope>NUCLEOTIDE SEQUENCE [LARGE SCALE GENOMIC DNA]</scope>
    <source>
        <strain evidence="2 3">DSM 27194</strain>
    </source>
</reference>
<sequence length="261" mass="29088">MSTPEYTLYELVSREDNKESQTGHSPYVNKTKADLAILGVPYKSVPLTFIGVRNNLASDTKNDVVTVPTLQLSSGEYITDSFKIAEYLQKHHATEDKSLFPSPDSHASIRFLDFWIDGDLVIAIRELFRPLFWTNLDKASADYFLEFKYGNDQALLDDHLATLGSVEKLNKKAEVAREKLKTLDRLLAEAPNGGPFILGTKPSHADASLWGWYAASQVNAPVINELLWEHPSLPNVAKWVAAAKEATGIKFNFPPAKITPK</sequence>
<comment type="caution">
    <text evidence="2">The sequence shown here is derived from an EMBL/GenBank/DDBJ whole genome shotgun (WGS) entry which is preliminary data.</text>
</comment>
<dbReference type="PANTHER" id="PTHR43968:SF6">
    <property type="entry name" value="GLUTATHIONE S-TRANSFERASE OMEGA"/>
    <property type="match status" value="1"/>
</dbReference>
<dbReference type="PROSITE" id="PS50405">
    <property type="entry name" value="GST_CTER"/>
    <property type="match status" value="1"/>
</dbReference>
<feature type="domain" description="GST C-terminal" evidence="1">
    <location>
        <begin position="102"/>
        <end position="261"/>
    </location>
</feature>
<dbReference type="EMBL" id="RSCE01000006">
    <property type="protein sequence ID" value="RSH81965.1"/>
    <property type="molecule type" value="Genomic_DNA"/>
</dbReference>
<dbReference type="InterPro" id="IPR004045">
    <property type="entry name" value="Glutathione_S-Trfase_N"/>
</dbReference>
<dbReference type="Proteomes" id="UP000279236">
    <property type="component" value="Unassembled WGS sequence"/>
</dbReference>
<dbReference type="OrthoDB" id="4951845at2759"/>
<evidence type="ECO:0000313" key="2">
    <source>
        <dbReference type="EMBL" id="RSH81965.1"/>
    </source>
</evidence>